<feature type="compositionally biased region" description="Polar residues" evidence="1">
    <location>
        <begin position="609"/>
        <end position="627"/>
    </location>
</feature>
<dbReference type="AlphaFoldDB" id="A0A7C8QQV0"/>
<feature type="region of interest" description="Disordered" evidence="1">
    <location>
        <begin position="818"/>
        <end position="848"/>
    </location>
</feature>
<reference evidence="2 3" key="1">
    <citation type="submission" date="2019-06" db="EMBL/GenBank/DDBJ databases">
        <authorList>
            <person name="Palmer J.M."/>
        </authorList>
    </citation>
    <scope>NUCLEOTIDE SEQUENCE [LARGE SCALE GENOMIC DNA]</scope>
    <source>
        <strain evidence="2 3">TWF191</strain>
    </source>
</reference>
<name>A0A7C8QQV0_ORBOL</name>
<feature type="region of interest" description="Disordered" evidence="1">
    <location>
        <begin position="1092"/>
        <end position="1128"/>
    </location>
</feature>
<feature type="region of interest" description="Disordered" evidence="1">
    <location>
        <begin position="299"/>
        <end position="328"/>
    </location>
</feature>
<accession>A0A7C8QQV0</accession>
<sequence length="1217" mass="133595">MFFLPISTSRFDLVSCLSTFTSIYLHPILIPIPIPIPIPSPPIQTPPSLQASVHYQTVKSIVIFKMGKAKKAKAKAKRDRKFQERSDEIADEPAQEARVQIGGHLSLAAGQAGDSLSSSPPAATPVLPNDFAAAMHAWELATRSCNFSSSNSSVKMSVSGHGSEDDDGARTGKRKDRAISFHGEGGAVTEKNHLDAAIKPIGREEVAASKTGEETDATVPKFKQKEDSKVEEKKASRVGERKTSKFEEQINGGVKIRYRIAEPPGVWLRPYEPGPPPTRSIKSLAEEAAQKVYNLAEAKARRASMTPTSRPSPSSPSPSSPSPSSQRPFLSSFKNYQGFLTSLFSTKSLVHGIENARSLEIKQRYADLIETLLHKDLAEVKRSQEQVSIMASALNQVQQNQDHPELQAELRGTATESQQVLSGILAGKSHDYLSGFLDSIKWSAQLEEITAAKQKEACMRAGIRILPSKSGSDNPALSLAKIPTTRQNFIKQMIRATPHLSKTLFDNNILNDDNSIQLWLDDGEIRWAEIDAQTSRLELAAFKGRFSSTHQCVGSEKDERAMCLSCLMEMEWDHLLDFAPALGLPRIRRPKGWRPPADKETGDAPEVEPSSTIDKSYSNLPSGTSNLDLREPEEEVQATKAPAGPEAGQKKKKNKKKKKKPAASQAGNEPQPAETSASMPIQGSSINSTSVPKIPEQSVAEVSRVAQGVDGKSVEFEYVTGSAAKSIHEQYKKFLPTAIPDDAKFKFSGHGQPEREISGKEMRAMLHKEMLACNEEDPEFTTAVLQSIMTDAHFESPSFVEQKSKASAKIPAALLPVEPKSPQPIETPVEKPKTKTKAKSSNKPHGLTPLEEYNMLRAQRLELVLGIGRFVIESICAGKRPCFDVSLDGRIEFGHADLLYPIRMIRAGYDDTTDKNPPFSVGIDTDYTEVKMVTAPIVSIRDKETPDIGDGMNNVIRDFQCPNVITIQEMFRDVDMVQTTAVNIEGEAGHEGTPSGSDEKAGNPVPEGTTFGLKTSVKRAKAKAKTGEPVFLGSQKYQILPSDGPQGEHPFSNMRSLTKSFCRALDICEDTQTWVKNQKRNIALRDVLGDDPLWPVNPSVPRKPIDGTDSKPATKPAPTKPVPVKKPGATEAGKLADLAKELNEKEQMVAMMTVERDEMLALMERFPPGRKRTELGFEAHLKTMNECLEGIEANNRKVRALIQETLRDHPWPPSEES</sequence>
<dbReference type="Proteomes" id="UP000483672">
    <property type="component" value="Unassembled WGS sequence"/>
</dbReference>
<comment type="caution">
    <text evidence="2">The sequence shown here is derived from an EMBL/GenBank/DDBJ whole genome shotgun (WGS) entry which is preliminary data.</text>
</comment>
<protein>
    <submittedName>
        <fullName evidence="2">Uncharacterized protein</fullName>
    </submittedName>
</protein>
<evidence type="ECO:0000256" key="1">
    <source>
        <dbReference type="SAM" id="MobiDB-lite"/>
    </source>
</evidence>
<evidence type="ECO:0000313" key="2">
    <source>
        <dbReference type="EMBL" id="KAF3220037.1"/>
    </source>
</evidence>
<feature type="compositionally biased region" description="Polar residues" evidence="1">
    <location>
        <begin position="665"/>
        <end position="691"/>
    </location>
</feature>
<dbReference type="EMBL" id="WIPF01000048">
    <property type="protein sequence ID" value="KAF3220037.1"/>
    <property type="molecule type" value="Genomic_DNA"/>
</dbReference>
<feature type="region of interest" description="Disordered" evidence="1">
    <location>
        <begin position="147"/>
        <end position="173"/>
    </location>
</feature>
<feature type="region of interest" description="Disordered" evidence="1">
    <location>
        <begin position="586"/>
        <end position="693"/>
    </location>
</feature>
<gene>
    <name evidence="2" type="ORF">TWF191_007608</name>
</gene>
<proteinExistence type="predicted"/>
<feature type="region of interest" description="Disordered" evidence="1">
    <location>
        <begin position="75"/>
        <end position="97"/>
    </location>
</feature>
<feature type="region of interest" description="Disordered" evidence="1">
    <location>
        <begin position="987"/>
        <end position="1011"/>
    </location>
</feature>
<organism evidence="2 3">
    <name type="scientific">Orbilia oligospora</name>
    <name type="common">Nematode-trapping fungus</name>
    <name type="synonym">Arthrobotrys oligospora</name>
    <dbReference type="NCBI Taxonomy" id="2813651"/>
    <lineage>
        <taxon>Eukaryota</taxon>
        <taxon>Fungi</taxon>
        <taxon>Dikarya</taxon>
        <taxon>Ascomycota</taxon>
        <taxon>Pezizomycotina</taxon>
        <taxon>Orbiliomycetes</taxon>
        <taxon>Orbiliales</taxon>
        <taxon>Orbiliaceae</taxon>
        <taxon>Orbilia</taxon>
    </lineage>
</organism>
<evidence type="ECO:0000313" key="3">
    <source>
        <dbReference type="Proteomes" id="UP000483672"/>
    </source>
</evidence>
<feature type="compositionally biased region" description="Basic residues" evidence="1">
    <location>
        <begin position="650"/>
        <end position="661"/>
    </location>
</feature>
<feature type="compositionally biased region" description="Low complexity" evidence="1">
    <location>
        <begin position="147"/>
        <end position="159"/>
    </location>
</feature>
<feature type="compositionally biased region" description="Basic and acidic residues" evidence="1">
    <location>
        <begin position="223"/>
        <end position="244"/>
    </location>
</feature>
<feature type="region of interest" description="Disordered" evidence="1">
    <location>
        <begin position="207"/>
        <end position="244"/>
    </location>
</feature>